<dbReference type="Proteomes" id="UP000036987">
    <property type="component" value="Unassembled WGS sequence"/>
</dbReference>
<dbReference type="EMBL" id="LFYR01001385">
    <property type="protein sequence ID" value="KMZ62300.1"/>
    <property type="molecule type" value="Genomic_DNA"/>
</dbReference>
<gene>
    <name evidence="1" type="ORF">ZOSMA_477G00150</name>
</gene>
<dbReference type="AlphaFoldDB" id="A0A0K9P262"/>
<evidence type="ECO:0000313" key="2">
    <source>
        <dbReference type="Proteomes" id="UP000036987"/>
    </source>
</evidence>
<comment type="caution">
    <text evidence="1">The sequence shown here is derived from an EMBL/GenBank/DDBJ whole genome shotgun (WGS) entry which is preliminary data.</text>
</comment>
<evidence type="ECO:0000313" key="1">
    <source>
        <dbReference type="EMBL" id="KMZ62300.1"/>
    </source>
</evidence>
<proteinExistence type="predicted"/>
<organism evidence="1 2">
    <name type="scientific">Zostera marina</name>
    <name type="common">Eelgrass</name>
    <dbReference type="NCBI Taxonomy" id="29655"/>
    <lineage>
        <taxon>Eukaryota</taxon>
        <taxon>Viridiplantae</taxon>
        <taxon>Streptophyta</taxon>
        <taxon>Embryophyta</taxon>
        <taxon>Tracheophyta</taxon>
        <taxon>Spermatophyta</taxon>
        <taxon>Magnoliopsida</taxon>
        <taxon>Liliopsida</taxon>
        <taxon>Zosteraceae</taxon>
        <taxon>Zostera</taxon>
    </lineage>
</organism>
<accession>A0A0K9P262</accession>
<reference evidence="2" key="1">
    <citation type="journal article" date="2016" name="Nature">
        <title>The genome of the seagrass Zostera marina reveals angiosperm adaptation to the sea.</title>
        <authorList>
            <person name="Olsen J.L."/>
            <person name="Rouze P."/>
            <person name="Verhelst B."/>
            <person name="Lin Y.-C."/>
            <person name="Bayer T."/>
            <person name="Collen J."/>
            <person name="Dattolo E."/>
            <person name="De Paoli E."/>
            <person name="Dittami S."/>
            <person name="Maumus F."/>
            <person name="Michel G."/>
            <person name="Kersting A."/>
            <person name="Lauritano C."/>
            <person name="Lohaus R."/>
            <person name="Toepel M."/>
            <person name="Tonon T."/>
            <person name="Vanneste K."/>
            <person name="Amirebrahimi M."/>
            <person name="Brakel J."/>
            <person name="Bostroem C."/>
            <person name="Chovatia M."/>
            <person name="Grimwood J."/>
            <person name="Jenkins J.W."/>
            <person name="Jueterbock A."/>
            <person name="Mraz A."/>
            <person name="Stam W.T."/>
            <person name="Tice H."/>
            <person name="Bornberg-Bauer E."/>
            <person name="Green P.J."/>
            <person name="Pearson G.A."/>
            <person name="Procaccini G."/>
            <person name="Duarte C.M."/>
            <person name="Schmutz J."/>
            <person name="Reusch T.B.H."/>
            <person name="Van de Peer Y."/>
        </authorList>
    </citation>
    <scope>NUCLEOTIDE SEQUENCE [LARGE SCALE GENOMIC DNA]</scope>
    <source>
        <strain evidence="2">cv. Finnish</strain>
    </source>
</reference>
<keyword evidence="2" id="KW-1185">Reference proteome</keyword>
<name>A0A0K9P262_ZOSMR</name>
<protein>
    <submittedName>
        <fullName evidence="1">Uncharacterized protein</fullName>
    </submittedName>
</protein>
<sequence>MKEQSLVNKTRGNLHANSGFQVFNPSQLFFSSDMDENVHLQALLNFHVTGINTNLRSSHGLDDGEIRRLMHVERRMHLDETIHAMERKVKGKGVIGKSTLSPSLSMMMKIGRNGELLT</sequence>